<gene>
    <name evidence="2" type="ORF">AVDCRST_MAG59-1892</name>
</gene>
<feature type="compositionally biased region" description="Basic and acidic residues" evidence="1">
    <location>
        <begin position="134"/>
        <end position="154"/>
    </location>
</feature>
<organism evidence="2">
    <name type="scientific">uncultured Thermomicrobiales bacterium</name>
    <dbReference type="NCBI Taxonomy" id="1645740"/>
    <lineage>
        <taxon>Bacteria</taxon>
        <taxon>Pseudomonadati</taxon>
        <taxon>Thermomicrobiota</taxon>
        <taxon>Thermomicrobia</taxon>
        <taxon>Thermomicrobiales</taxon>
        <taxon>environmental samples</taxon>
    </lineage>
</organism>
<feature type="non-terminal residue" evidence="2">
    <location>
        <position position="1"/>
    </location>
</feature>
<sequence length="189" mass="21500">ELPRPTPRSPLPAPPAGGRRPRARPPGGPRRPRLVPRRSCRPRRRSDLPHHHRGRRAQPAPGARPLDRPDPGRGRGADRCPLRTRRQRRRLRLRLRGDVRRGRQAAGWRRRGGDLRPDDGRRRADPGLVRRPRERAPRRDRRRGDGQRLADLPRHRWRPGLPRQRAGLPLGGSGGEVLGAFHGAPDPVL</sequence>
<protein>
    <submittedName>
        <fullName evidence="2">Uncharacterized protein</fullName>
    </submittedName>
</protein>
<dbReference type="AlphaFoldDB" id="A0A6J4ULV3"/>
<feature type="compositionally biased region" description="Pro residues" evidence="1">
    <location>
        <begin position="1"/>
        <end position="15"/>
    </location>
</feature>
<reference evidence="2" key="1">
    <citation type="submission" date="2020-02" db="EMBL/GenBank/DDBJ databases">
        <authorList>
            <person name="Meier V. D."/>
        </authorList>
    </citation>
    <scope>NUCLEOTIDE SEQUENCE</scope>
    <source>
        <strain evidence="2">AVDCRST_MAG59</strain>
    </source>
</reference>
<evidence type="ECO:0000256" key="1">
    <source>
        <dbReference type="SAM" id="MobiDB-lite"/>
    </source>
</evidence>
<feature type="non-terminal residue" evidence="2">
    <location>
        <position position="189"/>
    </location>
</feature>
<feature type="compositionally biased region" description="Basic and acidic residues" evidence="1">
    <location>
        <begin position="65"/>
        <end position="81"/>
    </location>
</feature>
<feature type="compositionally biased region" description="Basic residues" evidence="1">
    <location>
        <begin position="30"/>
        <end position="56"/>
    </location>
</feature>
<accession>A0A6J4ULV3</accession>
<feature type="compositionally biased region" description="Basic and acidic residues" evidence="1">
    <location>
        <begin position="111"/>
        <end position="125"/>
    </location>
</feature>
<feature type="compositionally biased region" description="Basic residues" evidence="1">
    <location>
        <begin position="82"/>
        <end position="94"/>
    </location>
</feature>
<name>A0A6J4ULV3_9BACT</name>
<feature type="region of interest" description="Disordered" evidence="1">
    <location>
        <begin position="1"/>
        <end position="172"/>
    </location>
</feature>
<dbReference type="EMBL" id="CADCWF010000117">
    <property type="protein sequence ID" value="CAA9552707.1"/>
    <property type="molecule type" value="Genomic_DNA"/>
</dbReference>
<evidence type="ECO:0000313" key="2">
    <source>
        <dbReference type="EMBL" id="CAA9552707.1"/>
    </source>
</evidence>
<proteinExistence type="predicted"/>